<dbReference type="InterPro" id="IPR018959">
    <property type="entry name" value="DUF1989"/>
</dbReference>
<evidence type="ECO:0000313" key="3">
    <source>
        <dbReference type="Proteomes" id="UP001058271"/>
    </source>
</evidence>
<evidence type="ECO:0000259" key="1">
    <source>
        <dbReference type="Pfam" id="PF09347"/>
    </source>
</evidence>
<sequence>MSSTLIPPSCGRAIAVRAGGLVEVVDVEGSQVGDLWAIDVADPRRWLSTSHTRDTLEQLFPRVGQSFVDQRYQPILELVADTSPGLHDMLFPACNPALYAREGSPQHPNCADNFVAAAGQAGVTLPAVPDPVNLFQNSAPDADGRIAVHAAITRPGDRVRLRALRDITLVLTACAVDFWPTNGERCTSLRLDQLDGDGN</sequence>
<reference evidence="2" key="1">
    <citation type="submission" date="2021-04" db="EMBL/GenBank/DDBJ databases">
        <title>Biosynthetic gene clusters of Dactylosporangioum roseum.</title>
        <authorList>
            <person name="Hartkoorn R.C."/>
            <person name="Beaudoing E."/>
            <person name="Hot D."/>
            <person name="Moureu S."/>
        </authorList>
    </citation>
    <scope>NUCLEOTIDE SEQUENCE</scope>
    <source>
        <strain evidence="2">NRRL B-16295</strain>
    </source>
</reference>
<dbReference type="RefSeq" id="WP_260725533.1">
    <property type="nucleotide sequence ID" value="NZ_BAAABS010000059.1"/>
</dbReference>
<evidence type="ECO:0000313" key="2">
    <source>
        <dbReference type="EMBL" id="UWZ36209.1"/>
    </source>
</evidence>
<dbReference type="Pfam" id="PF09347">
    <property type="entry name" value="DUF1989"/>
    <property type="match status" value="1"/>
</dbReference>
<accession>A0ABY5Z743</accession>
<keyword evidence="3" id="KW-1185">Reference proteome</keyword>
<organism evidence="2 3">
    <name type="scientific">Dactylosporangium roseum</name>
    <dbReference type="NCBI Taxonomy" id="47989"/>
    <lineage>
        <taxon>Bacteria</taxon>
        <taxon>Bacillati</taxon>
        <taxon>Actinomycetota</taxon>
        <taxon>Actinomycetes</taxon>
        <taxon>Micromonosporales</taxon>
        <taxon>Micromonosporaceae</taxon>
        <taxon>Dactylosporangium</taxon>
    </lineage>
</organism>
<dbReference type="EMBL" id="CP073721">
    <property type="protein sequence ID" value="UWZ36209.1"/>
    <property type="molecule type" value="Genomic_DNA"/>
</dbReference>
<name>A0ABY5Z743_9ACTN</name>
<gene>
    <name evidence="2" type="ORF">Drose_35005</name>
</gene>
<dbReference type="PANTHER" id="PTHR31527">
    <property type="entry name" value="RE64534P"/>
    <property type="match status" value="1"/>
</dbReference>
<dbReference type="Proteomes" id="UP001058271">
    <property type="component" value="Chromosome"/>
</dbReference>
<dbReference type="PANTHER" id="PTHR31527:SF0">
    <property type="entry name" value="RE64534P"/>
    <property type="match status" value="1"/>
</dbReference>
<protein>
    <submittedName>
        <fullName evidence="2">Urea carboxylase-associated family protein</fullName>
    </submittedName>
</protein>
<proteinExistence type="predicted"/>
<feature type="domain" description="DUF1989" evidence="1">
    <location>
        <begin position="5"/>
        <end position="167"/>
    </location>
</feature>